<dbReference type="EMBL" id="LGFU01000010">
    <property type="protein sequence ID" value="KUK46732.1"/>
    <property type="molecule type" value="Genomic_DNA"/>
</dbReference>
<evidence type="ECO:0000313" key="1">
    <source>
        <dbReference type="EMBL" id="KUK46732.1"/>
    </source>
</evidence>
<name>A0A101FYC8_9CHLR</name>
<sequence>MGSRSRSSMDRVPDFESVGCAFESRRERLFYLGIYRAILRYETKKYFPHSRIYLNKNTTVCFYPSSLVIKAYSCKILQKKSSAAIRLVLPVFLSGVNHGMYILSCCVIQNRTICKNIPAISGDIINQSFYIICNLLRLASL</sequence>
<organism evidence="1 2">
    <name type="scientific">Anaerolinea thermophila</name>
    <dbReference type="NCBI Taxonomy" id="167964"/>
    <lineage>
        <taxon>Bacteria</taxon>
        <taxon>Bacillati</taxon>
        <taxon>Chloroflexota</taxon>
        <taxon>Anaerolineae</taxon>
        <taxon>Anaerolineales</taxon>
        <taxon>Anaerolineaceae</taxon>
        <taxon>Anaerolinea</taxon>
    </lineage>
</organism>
<proteinExistence type="predicted"/>
<dbReference type="Proteomes" id="UP000064249">
    <property type="component" value="Unassembled WGS sequence"/>
</dbReference>
<accession>A0A101FYC8</accession>
<protein>
    <submittedName>
        <fullName evidence="1">Uncharacterized protein</fullName>
    </submittedName>
</protein>
<dbReference type="AlphaFoldDB" id="A0A101FYC8"/>
<reference evidence="1 2" key="1">
    <citation type="journal article" date="2015" name="MBio">
        <title>Genome-Resolved Metagenomic Analysis Reveals Roles for Candidate Phyla and Other Microbial Community Members in Biogeochemical Transformations in Oil Reservoirs.</title>
        <authorList>
            <person name="Hu P."/>
            <person name="Tom L."/>
            <person name="Singh A."/>
            <person name="Thomas B.C."/>
            <person name="Baker B.J."/>
            <person name="Piceno Y.M."/>
            <person name="Andersen G.L."/>
            <person name="Banfield J.F."/>
        </authorList>
    </citation>
    <scope>NUCLEOTIDE SEQUENCE [LARGE SCALE GENOMIC DNA]</scope>
    <source>
        <strain evidence="1">46_16</strain>
    </source>
</reference>
<comment type="caution">
    <text evidence="1">The sequence shown here is derived from an EMBL/GenBank/DDBJ whole genome shotgun (WGS) entry which is preliminary data.</text>
</comment>
<gene>
    <name evidence="1" type="ORF">XD73_0398</name>
</gene>
<evidence type="ECO:0000313" key="2">
    <source>
        <dbReference type="Proteomes" id="UP000064249"/>
    </source>
</evidence>